<feature type="compositionally biased region" description="Basic and acidic residues" evidence="9">
    <location>
        <begin position="222"/>
        <end position="231"/>
    </location>
</feature>
<dbReference type="GO" id="GO:0043138">
    <property type="term" value="F:3'-5' DNA helicase activity"/>
    <property type="evidence" value="ECO:0007669"/>
    <property type="project" value="UniProtKB-EC"/>
</dbReference>
<dbReference type="AlphaFoldDB" id="A0A8J2XK22"/>
<evidence type="ECO:0000259" key="10">
    <source>
        <dbReference type="PROSITE" id="PS51192"/>
    </source>
</evidence>
<dbReference type="SUPFAM" id="SSF52540">
    <property type="entry name" value="P-loop containing nucleoside triphosphate hydrolases"/>
    <property type="match status" value="1"/>
</dbReference>
<dbReference type="Gene3D" id="3.40.50.300">
    <property type="entry name" value="P-loop containing nucleotide triphosphate hydrolases"/>
    <property type="match status" value="2"/>
</dbReference>
<keyword evidence="13" id="KW-1185">Reference proteome</keyword>
<sequence length="851" mass="91396">MTTTAPPRDSSFHAEASERLAALTGGRAEFRPGQFEAISALVEDRRRVLVVQKTGWGKSAVYFLAAHLLRRRGRGVSLIVSPLLALMRDQIAAASRAGVRAQALNSANAHEWDEVLRLLAADELDVLLVSPERLANPRFRDEVLPGVLARLGMLVVDEAHCISDWGHDFRPDYRRIGEIVAGLPAEVPVLATTATANSRVVDDVAAQLVPGGGFSAIQAGRGAREAPRSDQHSATSDSGRTPPDRARATPYPDRATPRPDGAAPDWDSTTRNPGGTTPGTTRPDLGSATPTSTRTRGTPNGANPDSDTTAPDPFRPAAGAAAERDAEPAESDHAAGAQHAAVTGTADAAGAQRSAAQEVLVLRGSLSRDSLRLGVLMLEEPQQRMAWLAEHLADLPGSGIVYALTISQAEDLAHHLAGRGYRVAAYTGRTDADDRERLEQELKDNEVKALIATSALGMGFDKPDLGFVVHLGAPSSPVSYYQQIGRAGRAVEHADVLLLPGPEDVRIWEYFAQASMPTQERADAVLTALAAAEEPLSVARLEALVEVRRGPLELLLKVLEVDGAVERVRGGWRGTGQPWHYDADRYEHILRLRREEQQAMLDYERLGQGQCRMAFLASALDDAGARPCGRCDTCAGPWYPTRIDDTALDEARASLDRVGVEIPARRQWPTGLPALGIELKGKIASAELAAEGRALARLSDLGWGAPVREALHGPDGPVPEHLVRAAVRVLAEWPWPRRPDVIVSVPSRRHPELVRSLARGLAEAGRLPYGGELAWANGGPRSSPESNSAFRLAGLLDRFAVPQEMAAHLLGGAVLLVDDEIVSRWTLTVIARELRRAGAELILPFALGLRG</sequence>
<dbReference type="CDD" id="cd06223">
    <property type="entry name" value="PRTases_typeI"/>
    <property type="match status" value="1"/>
</dbReference>
<dbReference type="GO" id="GO:0005737">
    <property type="term" value="C:cytoplasm"/>
    <property type="evidence" value="ECO:0007669"/>
    <property type="project" value="TreeGrafter"/>
</dbReference>
<keyword evidence="6" id="KW-0413">Isomerase</keyword>
<evidence type="ECO:0000256" key="4">
    <source>
        <dbReference type="ARBA" id="ARBA00022840"/>
    </source>
</evidence>
<dbReference type="InterPro" id="IPR014001">
    <property type="entry name" value="Helicase_ATP-bd"/>
</dbReference>
<proteinExistence type="inferred from homology"/>
<dbReference type="Pfam" id="PF00270">
    <property type="entry name" value="DEAD"/>
    <property type="match status" value="1"/>
</dbReference>
<dbReference type="GO" id="GO:0006310">
    <property type="term" value="P:DNA recombination"/>
    <property type="evidence" value="ECO:0007669"/>
    <property type="project" value="TreeGrafter"/>
</dbReference>
<evidence type="ECO:0000256" key="9">
    <source>
        <dbReference type="SAM" id="MobiDB-lite"/>
    </source>
</evidence>
<dbReference type="EC" id="5.6.2.4" evidence="8"/>
<feature type="domain" description="Helicase ATP-binding" evidence="10">
    <location>
        <begin position="39"/>
        <end position="214"/>
    </location>
</feature>
<dbReference type="Pfam" id="PF00271">
    <property type="entry name" value="Helicase_C"/>
    <property type="match status" value="1"/>
</dbReference>
<dbReference type="GO" id="GO:0043590">
    <property type="term" value="C:bacterial nucleoid"/>
    <property type="evidence" value="ECO:0007669"/>
    <property type="project" value="TreeGrafter"/>
</dbReference>
<feature type="compositionally biased region" description="Low complexity" evidence="9">
    <location>
        <begin position="337"/>
        <end position="349"/>
    </location>
</feature>
<comment type="similarity">
    <text evidence="1">Belongs to the helicase family. RecQ subfamily.</text>
</comment>
<protein>
    <recommendedName>
        <fullName evidence="8">DNA 3'-5' helicase</fullName>
        <ecNumber evidence="8">5.6.2.4</ecNumber>
    </recommendedName>
</protein>
<dbReference type="GO" id="GO:0009378">
    <property type="term" value="F:four-way junction helicase activity"/>
    <property type="evidence" value="ECO:0007669"/>
    <property type="project" value="TreeGrafter"/>
</dbReference>
<dbReference type="PROSITE" id="PS00690">
    <property type="entry name" value="DEAH_ATP_HELICASE"/>
    <property type="match status" value="1"/>
</dbReference>
<keyword evidence="3" id="KW-0378">Hydrolase</keyword>
<dbReference type="SUPFAM" id="SSF53271">
    <property type="entry name" value="PRTase-like"/>
    <property type="match status" value="1"/>
</dbReference>
<organism evidence="12 13">
    <name type="scientific">Sediminivirga luteola</name>
    <dbReference type="NCBI Taxonomy" id="1774748"/>
    <lineage>
        <taxon>Bacteria</taxon>
        <taxon>Bacillati</taxon>
        <taxon>Actinomycetota</taxon>
        <taxon>Actinomycetes</taxon>
        <taxon>Micrococcales</taxon>
        <taxon>Brevibacteriaceae</taxon>
        <taxon>Sediminivirga</taxon>
    </lineage>
</organism>
<dbReference type="EMBL" id="BMFY01000015">
    <property type="protein sequence ID" value="GGA24416.1"/>
    <property type="molecule type" value="Genomic_DNA"/>
</dbReference>
<dbReference type="Proteomes" id="UP000616114">
    <property type="component" value="Unassembled WGS sequence"/>
</dbReference>
<keyword evidence="4" id="KW-0067">ATP-binding</keyword>
<feature type="compositionally biased region" description="Basic and acidic residues" evidence="9">
    <location>
        <begin position="322"/>
        <end position="333"/>
    </location>
</feature>
<feature type="region of interest" description="Disordered" evidence="9">
    <location>
        <begin position="216"/>
        <end position="349"/>
    </location>
</feature>
<evidence type="ECO:0000256" key="8">
    <source>
        <dbReference type="ARBA" id="ARBA00034808"/>
    </source>
</evidence>
<feature type="domain" description="Helicase C-terminal" evidence="11">
    <location>
        <begin position="387"/>
        <end position="537"/>
    </location>
</feature>
<dbReference type="InterPro" id="IPR029057">
    <property type="entry name" value="PRTase-like"/>
</dbReference>
<dbReference type="PROSITE" id="PS51192">
    <property type="entry name" value="HELICASE_ATP_BIND_1"/>
    <property type="match status" value="1"/>
</dbReference>
<dbReference type="InterPro" id="IPR002464">
    <property type="entry name" value="DNA/RNA_helicase_DEAH_CS"/>
</dbReference>
<evidence type="ECO:0000256" key="3">
    <source>
        <dbReference type="ARBA" id="ARBA00022801"/>
    </source>
</evidence>
<dbReference type="RefSeq" id="WP_229745201.1">
    <property type="nucleotide sequence ID" value="NZ_BMFY01000015.1"/>
</dbReference>
<comment type="catalytic activity">
    <reaction evidence="7">
        <text>Couples ATP hydrolysis with the unwinding of duplex DNA by translocating in the 3'-5' direction.</text>
        <dbReference type="EC" id="5.6.2.4"/>
    </reaction>
</comment>
<dbReference type="InterPro" id="IPR027417">
    <property type="entry name" value="P-loop_NTPase"/>
</dbReference>
<dbReference type="InterPro" id="IPR011545">
    <property type="entry name" value="DEAD/DEAH_box_helicase_dom"/>
</dbReference>
<name>A0A8J2XK22_9MICO</name>
<dbReference type="InterPro" id="IPR000836">
    <property type="entry name" value="PRTase_dom"/>
</dbReference>
<evidence type="ECO:0000256" key="2">
    <source>
        <dbReference type="ARBA" id="ARBA00022741"/>
    </source>
</evidence>
<evidence type="ECO:0000313" key="13">
    <source>
        <dbReference type="Proteomes" id="UP000616114"/>
    </source>
</evidence>
<dbReference type="GO" id="GO:0003677">
    <property type="term" value="F:DNA binding"/>
    <property type="evidence" value="ECO:0007669"/>
    <property type="project" value="UniProtKB-KW"/>
</dbReference>
<comment type="caution">
    <text evidence="12">The sequence shown here is derived from an EMBL/GenBank/DDBJ whole genome shotgun (WGS) entry which is preliminary data.</text>
</comment>
<keyword evidence="5" id="KW-0238">DNA-binding</keyword>
<dbReference type="SMART" id="SM00487">
    <property type="entry name" value="DEXDc"/>
    <property type="match status" value="1"/>
</dbReference>
<dbReference type="GO" id="GO:0030894">
    <property type="term" value="C:replisome"/>
    <property type="evidence" value="ECO:0007669"/>
    <property type="project" value="TreeGrafter"/>
</dbReference>
<reference evidence="12" key="1">
    <citation type="journal article" date="2014" name="Int. J. Syst. Evol. Microbiol.">
        <title>Complete genome sequence of Corynebacterium casei LMG S-19264T (=DSM 44701T), isolated from a smear-ripened cheese.</title>
        <authorList>
            <consortium name="US DOE Joint Genome Institute (JGI-PGF)"/>
            <person name="Walter F."/>
            <person name="Albersmeier A."/>
            <person name="Kalinowski J."/>
            <person name="Ruckert C."/>
        </authorList>
    </citation>
    <scope>NUCLEOTIDE SEQUENCE</scope>
    <source>
        <strain evidence="12">CGMCC 1.12785</strain>
    </source>
</reference>
<feature type="compositionally biased region" description="Low complexity" evidence="9">
    <location>
        <begin position="310"/>
        <end position="321"/>
    </location>
</feature>
<feature type="compositionally biased region" description="Low complexity" evidence="9">
    <location>
        <begin position="269"/>
        <end position="283"/>
    </location>
</feature>
<dbReference type="PANTHER" id="PTHR13710">
    <property type="entry name" value="DNA HELICASE RECQ FAMILY MEMBER"/>
    <property type="match status" value="1"/>
</dbReference>
<accession>A0A8J2XK22</accession>
<evidence type="ECO:0000256" key="1">
    <source>
        <dbReference type="ARBA" id="ARBA00005446"/>
    </source>
</evidence>
<dbReference type="GO" id="GO:0006281">
    <property type="term" value="P:DNA repair"/>
    <property type="evidence" value="ECO:0007669"/>
    <property type="project" value="TreeGrafter"/>
</dbReference>
<gene>
    <name evidence="12" type="ORF">GCM10011333_29290</name>
</gene>
<dbReference type="InterPro" id="IPR001650">
    <property type="entry name" value="Helicase_C-like"/>
</dbReference>
<dbReference type="GO" id="GO:0005524">
    <property type="term" value="F:ATP binding"/>
    <property type="evidence" value="ECO:0007669"/>
    <property type="project" value="UniProtKB-KW"/>
</dbReference>
<keyword evidence="2" id="KW-0547">Nucleotide-binding</keyword>
<evidence type="ECO:0000256" key="7">
    <source>
        <dbReference type="ARBA" id="ARBA00034617"/>
    </source>
</evidence>
<dbReference type="SMART" id="SM00490">
    <property type="entry name" value="HELICc"/>
    <property type="match status" value="1"/>
</dbReference>
<evidence type="ECO:0000256" key="5">
    <source>
        <dbReference type="ARBA" id="ARBA00023125"/>
    </source>
</evidence>
<feature type="compositionally biased region" description="Polar residues" evidence="9">
    <location>
        <begin position="288"/>
        <end position="309"/>
    </location>
</feature>
<evidence type="ECO:0000313" key="12">
    <source>
        <dbReference type="EMBL" id="GGA24416.1"/>
    </source>
</evidence>
<evidence type="ECO:0000256" key="6">
    <source>
        <dbReference type="ARBA" id="ARBA00023235"/>
    </source>
</evidence>
<dbReference type="GO" id="GO:0016787">
    <property type="term" value="F:hydrolase activity"/>
    <property type="evidence" value="ECO:0007669"/>
    <property type="project" value="UniProtKB-KW"/>
</dbReference>
<evidence type="ECO:0000259" key="11">
    <source>
        <dbReference type="PROSITE" id="PS51194"/>
    </source>
</evidence>
<reference evidence="12" key="2">
    <citation type="submission" date="2020-09" db="EMBL/GenBank/DDBJ databases">
        <authorList>
            <person name="Sun Q."/>
            <person name="Zhou Y."/>
        </authorList>
    </citation>
    <scope>NUCLEOTIDE SEQUENCE</scope>
    <source>
        <strain evidence="12">CGMCC 1.12785</strain>
    </source>
</reference>
<dbReference type="PROSITE" id="PS51194">
    <property type="entry name" value="HELICASE_CTER"/>
    <property type="match status" value="1"/>
</dbReference>
<dbReference type="PANTHER" id="PTHR13710:SF105">
    <property type="entry name" value="ATP-DEPENDENT DNA HELICASE Q1"/>
    <property type="match status" value="1"/>
</dbReference>